<accession>A0AAV5T9S4</accession>
<evidence type="ECO:0000313" key="7">
    <source>
        <dbReference type="EMBL" id="GMS88401.1"/>
    </source>
</evidence>
<dbReference type="InterPro" id="IPR008429">
    <property type="entry name" value="CLPTM1"/>
</dbReference>
<comment type="caution">
    <text evidence="7">The sequence shown here is derived from an EMBL/GenBank/DDBJ whole genome shotgun (WGS) entry which is preliminary data.</text>
</comment>
<name>A0AAV5T9S4_9BILA</name>
<dbReference type="AlphaFoldDB" id="A0AAV5T9S4"/>
<dbReference type="PANTHER" id="PTHR21347">
    <property type="entry name" value="CLEFT LIP AND PALATE ASSOCIATED TRANSMEMBRANE PROTEIN-RELATED"/>
    <property type="match status" value="1"/>
</dbReference>
<comment type="subcellular location">
    <subcellularLocation>
        <location evidence="1">Membrane</location>
        <topology evidence="1">Multi-pass membrane protein</topology>
    </subcellularLocation>
</comment>
<keyword evidence="3 6" id="KW-0812">Transmembrane</keyword>
<dbReference type="PANTHER" id="PTHR21347:SF14">
    <property type="entry name" value="LIPID SCRAMBLASE CLPTM1-RELATED"/>
    <property type="match status" value="1"/>
</dbReference>
<evidence type="ECO:0000256" key="2">
    <source>
        <dbReference type="ARBA" id="ARBA00009310"/>
    </source>
</evidence>
<evidence type="ECO:0008006" key="9">
    <source>
        <dbReference type="Google" id="ProtNLM"/>
    </source>
</evidence>
<evidence type="ECO:0000256" key="3">
    <source>
        <dbReference type="ARBA" id="ARBA00022692"/>
    </source>
</evidence>
<keyword evidence="5 6" id="KW-0472">Membrane</keyword>
<feature type="transmembrane region" description="Helical" evidence="6">
    <location>
        <begin position="472"/>
        <end position="493"/>
    </location>
</feature>
<feature type="transmembrane region" description="Helical" evidence="6">
    <location>
        <begin position="324"/>
        <end position="344"/>
    </location>
</feature>
<evidence type="ECO:0000256" key="4">
    <source>
        <dbReference type="ARBA" id="ARBA00022989"/>
    </source>
</evidence>
<proteinExistence type="inferred from homology"/>
<organism evidence="7 8">
    <name type="scientific">Pristionchus entomophagus</name>
    <dbReference type="NCBI Taxonomy" id="358040"/>
    <lineage>
        <taxon>Eukaryota</taxon>
        <taxon>Metazoa</taxon>
        <taxon>Ecdysozoa</taxon>
        <taxon>Nematoda</taxon>
        <taxon>Chromadorea</taxon>
        <taxon>Rhabditida</taxon>
        <taxon>Rhabditina</taxon>
        <taxon>Diplogasteromorpha</taxon>
        <taxon>Diplogasteroidea</taxon>
        <taxon>Neodiplogasteridae</taxon>
        <taxon>Pristionchus</taxon>
    </lineage>
</organism>
<dbReference type="GO" id="GO:0012505">
    <property type="term" value="C:endomembrane system"/>
    <property type="evidence" value="ECO:0007669"/>
    <property type="project" value="TreeGrafter"/>
</dbReference>
<evidence type="ECO:0000256" key="6">
    <source>
        <dbReference type="SAM" id="Phobius"/>
    </source>
</evidence>
<dbReference type="EMBL" id="BTSX01000003">
    <property type="protein sequence ID" value="GMS88401.1"/>
    <property type="molecule type" value="Genomic_DNA"/>
</dbReference>
<feature type="non-terminal residue" evidence="7">
    <location>
        <position position="525"/>
    </location>
</feature>
<sequence>PISPPFFPLKLRQFKVAMAEEEVLDAIAQDEPQQGGWFTLGGVFRAFMMFHIMSTAFKFFGGGGSRSANSTAAVNLFTPGLRFDLYAHLSHSENKELALQDPPFWIRKSVNYDWSVEEETFSQSIPTPSALLSNQSIYLHVFIVKAGLSIHPEEKNYAKASMIYGCKQLNRHMKRRYSKTANLLTGSTTKSEEEQKKAETMTHEILNFWHPNMTISLVVDQTQWTRGVVPEPIASALKFGKGGTKYTPILYLNNYWNLVEDYQPINETVEQVNLTLTYAPMALWKYQMYASQEMQKNWSLGLEMGGDDKDQDSMKRAMLETNPILMAVIAAVSLLHTVFEFLAFKNDIQFWKERKNFEGLSMRTVFWGIGQNVIVFLYVCDNDTNFMVKVSLLIGIAIECWKVPKCFNIEVDHSNPILGVLPRVSFNPARSYVESETSEYDNMAFRYLRWVMYPLLVGYAIYSLVYEEQKGWYSWILSTLYGYLLMFGFVMMTPQLFINYKLKSVAHLPWRMMTYKFINTFIDDL</sequence>
<dbReference type="GO" id="GO:0016020">
    <property type="term" value="C:membrane"/>
    <property type="evidence" value="ECO:0007669"/>
    <property type="project" value="UniProtKB-SubCell"/>
</dbReference>
<dbReference type="Pfam" id="PF05602">
    <property type="entry name" value="CLPTM1"/>
    <property type="match status" value="1"/>
</dbReference>
<evidence type="ECO:0000256" key="1">
    <source>
        <dbReference type="ARBA" id="ARBA00004141"/>
    </source>
</evidence>
<evidence type="ECO:0000256" key="5">
    <source>
        <dbReference type="ARBA" id="ARBA00023136"/>
    </source>
</evidence>
<feature type="non-terminal residue" evidence="7">
    <location>
        <position position="1"/>
    </location>
</feature>
<protein>
    <recommendedName>
        <fullName evidence="9">Cleft lip and palate transmembrane protein 1</fullName>
    </recommendedName>
</protein>
<evidence type="ECO:0000313" key="8">
    <source>
        <dbReference type="Proteomes" id="UP001432027"/>
    </source>
</evidence>
<feature type="transmembrane region" description="Helical" evidence="6">
    <location>
        <begin position="447"/>
        <end position="466"/>
    </location>
</feature>
<feature type="transmembrane region" description="Helical" evidence="6">
    <location>
        <begin position="364"/>
        <end position="380"/>
    </location>
</feature>
<keyword evidence="4 6" id="KW-1133">Transmembrane helix</keyword>
<comment type="similarity">
    <text evidence="2">Belongs to the CLPTM1 family.</text>
</comment>
<reference evidence="7" key="1">
    <citation type="submission" date="2023-10" db="EMBL/GenBank/DDBJ databases">
        <title>Genome assembly of Pristionchus species.</title>
        <authorList>
            <person name="Yoshida K."/>
            <person name="Sommer R.J."/>
        </authorList>
    </citation>
    <scope>NUCLEOTIDE SEQUENCE</scope>
    <source>
        <strain evidence="7">RS0144</strain>
    </source>
</reference>
<keyword evidence="8" id="KW-1185">Reference proteome</keyword>
<gene>
    <name evidence="7" type="ORF">PENTCL1PPCAC_10576</name>
</gene>
<dbReference type="Proteomes" id="UP001432027">
    <property type="component" value="Unassembled WGS sequence"/>
</dbReference>